<protein>
    <recommendedName>
        <fullName evidence="3">DUF6533 domain-containing protein</fullName>
    </recommendedName>
</protein>
<evidence type="ECO:0000256" key="2">
    <source>
        <dbReference type="SAM" id="Phobius"/>
    </source>
</evidence>
<keyword evidence="5" id="KW-1185">Reference proteome</keyword>
<feature type="transmembrane region" description="Helical" evidence="2">
    <location>
        <begin position="122"/>
        <end position="143"/>
    </location>
</feature>
<feature type="transmembrane region" description="Helical" evidence="2">
    <location>
        <begin position="12"/>
        <end position="34"/>
    </location>
</feature>
<keyword evidence="2" id="KW-0472">Membrane</keyword>
<keyword evidence="2" id="KW-1133">Transmembrane helix</keyword>
<sequence>MSNDAPTVTETGILALKLTFINTCCQMAASTLIFHEYTMTFSDEINLIWRCRATGATIIFLLNRYLALALGITIIIQTLPWNTPLSCEATIISYSIVNMLLNIVIAVFSALRAFAISGSKMLATLIVLSLGLVTVCASIYFMARSSYAYVLMIASMPVCDYHDYYSLDTFNRVIIASRICAIAADVIVIALTWYNTYKMRAIARQIIQNSLSTLIFRDGTIYFVLLLFLNIMQMAVRSVGGAITNYAASFVAPVSSILISRFMINLRSEVYGSNSDSIVASIVGNMHSSLSYTASSDDRSRSAGSASLAYEEGSSEERGSITNQLVYDGDHPTSIELSDMYSRVEVV</sequence>
<dbReference type="InParanoid" id="A0A165EU00"/>
<organism evidence="4 5">
    <name type="scientific">Laetiporus sulphureus 93-53</name>
    <dbReference type="NCBI Taxonomy" id="1314785"/>
    <lineage>
        <taxon>Eukaryota</taxon>
        <taxon>Fungi</taxon>
        <taxon>Dikarya</taxon>
        <taxon>Basidiomycota</taxon>
        <taxon>Agaricomycotina</taxon>
        <taxon>Agaricomycetes</taxon>
        <taxon>Polyporales</taxon>
        <taxon>Laetiporus</taxon>
    </lineage>
</organism>
<feature type="region of interest" description="Disordered" evidence="1">
    <location>
        <begin position="293"/>
        <end position="321"/>
    </location>
</feature>
<dbReference type="AlphaFoldDB" id="A0A165EU00"/>
<evidence type="ECO:0000313" key="5">
    <source>
        <dbReference type="Proteomes" id="UP000076871"/>
    </source>
</evidence>
<proteinExistence type="predicted"/>
<dbReference type="EMBL" id="KV427618">
    <property type="protein sequence ID" value="KZT07758.1"/>
    <property type="molecule type" value="Genomic_DNA"/>
</dbReference>
<feature type="transmembrane region" description="Helical" evidence="2">
    <location>
        <begin position="55"/>
        <end position="79"/>
    </location>
</feature>
<dbReference type="Proteomes" id="UP000076871">
    <property type="component" value="Unassembled WGS sequence"/>
</dbReference>
<keyword evidence="2" id="KW-0812">Transmembrane</keyword>
<name>A0A165EU00_9APHY</name>
<dbReference type="Pfam" id="PF20151">
    <property type="entry name" value="DUF6533"/>
    <property type="match status" value="1"/>
</dbReference>
<evidence type="ECO:0000256" key="1">
    <source>
        <dbReference type="SAM" id="MobiDB-lite"/>
    </source>
</evidence>
<dbReference type="STRING" id="1314785.A0A165EU00"/>
<feature type="transmembrane region" description="Helical" evidence="2">
    <location>
        <begin position="173"/>
        <end position="194"/>
    </location>
</feature>
<accession>A0A165EU00</accession>
<feature type="transmembrane region" description="Helical" evidence="2">
    <location>
        <begin position="91"/>
        <end position="115"/>
    </location>
</feature>
<feature type="transmembrane region" description="Helical" evidence="2">
    <location>
        <begin position="215"/>
        <end position="236"/>
    </location>
</feature>
<dbReference type="GeneID" id="63825715"/>
<gene>
    <name evidence="4" type="ORF">LAESUDRAFT_724753</name>
</gene>
<feature type="transmembrane region" description="Helical" evidence="2">
    <location>
        <begin position="242"/>
        <end position="264"/>
    </location>
</feature>
<evidence type="ECO:0000313" key="4">
    <source>
        <dbReference type="EMBL" id="KZT07758.1"/>
    </source>
</evidence>
<dbReference type="InterPro" id="IPR045340">
    <property type="entry name" value="DUF6533"/>
</dbReference>
<reference evidence="4 5" key="1">
    <citation type="journal article" date="2016" name="Mol. Biol. Evol.">
        <title>Comparative Genomics of Early-Diverging Mushroom-Forming Fungi Provides Insights into the Origins of Lignocellulose Decay Capabilities.</title>
        <authorList>
            <person name="Nagy L.G."/>
            <person name="Riley R."/>
            <person name="Tritt A."/>
            <person name="Adam C."/>
            <person name="Daum C."/>
            <person name="Floudas D."/>
            <person name="Sun H."/>
            <person name="Yadav J.S."/>
            <person name="Pangilinan J."/>
            <person name="Larsson K.H."/>
            <person name="Matsuura K."/>
            <person name="Barry K."/>
            <person name="Labutti K."/>
            <person name="Kuo R."/>
            <person name="Ohm R.A."/>
            <person name="Bhattacharya S.S."/>
            <person name="Shirouzu T."/>
            <person name="Yoshinaga Y."/>
            <person name="Martin F.M."/>
            <person name="Grigoriev I.V."/>
            <person name="Hibbett D.S."/>
        </authorList>
    </citation>
    <scope>NUCLEOTIDE SEQUENCE [LARGE SCALE GENOMIC DNA]</scope>
    <source>
        <strain evidence="4 5">93-53</strain>
    </source>
</reference>
<dbReference type="RefSeq" id="XP_040765498.1">
    <property type="nucleotide sequence ID" value="XM_040908686.1"/>
</dbReference>
<feature type="domain" description="DUF6533" evidence="3">
    <location>
        <begin position="24"/>
        <end position="69"/>
    </location>
</feature>
<dbReference type="OrthoDB" id="2804045at2759"/>
<evidence type="ECO:0000259" key="3">
    <source>
        <dbReference type="Pfam" id="PF20151"/>
    </source>
</evidence>